<evidence type="ECO:0000259" key="8">
    <source>
        <dbReference type="Pfam" id="PF06429"/>
    </source>
</evidence>
<evidence type="ECO:0000259" key="9">
    <source>
        <dbReference type="Pfam" id="PF22638"/>
    </source>
</evidence>
<reference evidence="10 11" key="1">
    <citation type="submission" date="2019-02" db="EMBL/GenBank/DDBJ databases">
        <title>Deep-cultivation of Planctomycetes and their phenomic and genomic characterization uncovers novel biology.</title>
        <authorList>
            <person name="Wiegand S."/>
            <person name="Jogler M."/>
            <person name="Boedeker C."/>
            <person name="Pinto D."/>
            <person name="Vollmers J."/>
            <person name="Rivas-Marin E."/>
            <person name="Kohn T."/>
            <person name="Peeters S.H."/>
            <person name="Heuer A."/>
            <person name="Rast P."/>
            <person name="Oberbeckmann S."/>
            <person name="Bunk B."/>
            <person name="Jeske O."/>
            <person name="Meyerdierks A."/>
            <person name="Storesund J.E."/>
            <person name="Kallscheuer N."/>
            <person name="Luecker S."/>
            <person name="Lage O.M."/>
            <person name="Pohl T."/>
            <person name="Merkel B.J."/>
            <person name="Hornburger P."/>
            <person name="Mueller R.-W."/>
            <person name="Bruemmer F."/>
            <person name="Labrenz M."/>
            <person name="Spormann A.M."/>
            <person name="Op den Camp H."/>
            <person name="Overmann J."/>
            <person name="Amann R."/>
            <person name="Jetten M.S.M."/>
            <person name="Mascher T."/>
            <person name="Medema M.H."/>
            <person name="Devos D.P."/>
            <person name="Kaster A.-K."/>
            <person name="Ovreas L."/>
            <person name="Rohde M."/>
            <person name="Galperin M.Y."/>
            <person name="Jogler C."/>
        </authorList>
    </citation>
    <scope>NUCLEOTIDE SEQUENCE [LARGE SCALE GENOMIC DNA]</scope>
    <source>
        <strain evidence="10 11">HG66A1</strain>
    </source>
</reference>
<sequence>MGLNAALSMAKQSMEVFSTGIQVAGQNIANAGTPGYIRENLVLNPSDPYRQGALITGTGVEISGIQQQIDLFLETRIHSANTEYSSINERDTIFKQLESELRELSGGDLSTGLNDFLAKLNNAVNQPGSIPDREFVLSEAQKFASEISSLRLRINDLRETQSVNVENLVKEANELIDKIVDLNPKISKLEASGLLQSDAGALRTERYNALNRLSELIPVRFRERADGAIDVFTGSDYLVLAGSSQKLTVETDTDKGVVVQEVFLSRTHSNISRTGGELKGIIEGRDDILGGFVDQLDTYASNLIFEFNKIHSSGEGTAGFEQLTSASAALDPSANLSSALSGLPFQASHGSFQIKVTNKTTGITNTTTINVDLDGIGADTTLNSLASALNGVANLNSSVSTDGRLNLSADSDYEFRFSNDTSGALAAIGINTLFTGSDSSDIGINSVVRDNQQFLALGQGGGPSDGSNAVALAAFSQQPIESLGGITLDEYYDKVVSSIAQSSASEGALAEGAQTFRDSLKNQREQFSGVSIDEETINVMKFQRAFQSAARLVSTIDELFTILLQI</sequence>
<evidence type="ECO:0000256" key="3">
    <source>
        <dbReference type="ARBA" id="ARBA00009677"/>
    </source>
</evidence>
<feature type="domain" description="Flagellar basal-body/hook protein C-terminal" evidence="8">
    <location>
        <begin position="527"/>
        <end position="565"/>
    </location>
</feature>
<comment type="similarity">
    <text evidence="3 7">Belongs to the flagella basal body rod proteins family.</text>
</comment>
<dbReference type="NCBIfam" id="TIGR02492">
    <property type="entry name" value="flgK_ends"/>
    <property type="match status" value="1"/>
</dbReference>
<dbReference type="InterPro" id="IPR010930">
    <property type="entry name" value="Flg_bb/hook_C_dom"/>
</dbReference>
<evidence type="ECO:0000313" key="10">
    <source>
        <dbReference type="EMBL" id="QDT19103.1"/>
    </source>
</evidence>
<dbReference type="AlphaFoldDB" id="A0A517PI92"/>
<evidence type="ECO:0000256" key="6">
    <source>
        <dbReference type="ARBA" id="ARBA00023143"/>
    </source>
</evidence>
<accession>A0A517PI92</accession>
<evidence type="ECO:0000256" key="7">
    <source>
        <dbReference type="RuleBase" id="RU362065"/>
    </source>
</evidence>
<evidence type="ECO:0000256" key="4">
    <source>
        <dbReference type="ARBA" id="ARBA00016244"/>
    </source>
</evidence>
<feature type="domain" description="Flagellar hook-associated protein FlgK helical" evidence="9">
    <location>
        <begin position="95"/>
        <end position="317"/>
    </location>
</feature>
<dbReference type="InterPro" id="IPR053927">
    <property type="entry name" value="FlgK_helical"/>
</dbReference>
<organism evidence="10 11">
    <name type="scientific">Gimesia chilikensis</name>
    <dbReference type="NCBI Taxonomy" id="2605989"/>
    <lineage>
        <taxon>Bacteria</taxon>
        <taxon>Pseudomonadati</taxon>
        <taxon>Planctomycetota</taxon>
        <taxon>Planctomycetia</taxon>
        <taxon>Planctomycetales</taxon>
        <taxon>Planctomycetaceae</taxon>
        <taxon>Gimesia</taxon>
    </lineage>
</organism>
<keyword evidence="5 7" id="KW-0964">Secreted</keyword>
<evidence type="ECO:0000256" key="1">
    <source>
        <dbReference type="ARBA" id="ARBA00004365"/>
    </source>
</evidence>
<keyword evidence="11" id="KW-1185">Reference proteome</keyword>
<dbReference type="Proteomes" id="UP000320421">
    <property type="component" value="Chromosome"/>
</dbReference>
<protein>
    <recommendedName>
        <fullName evidence="4 7">Flagellar hook-associated protein 1</fullName>
        <shortName evidence="7">HAP1</shortName>
    </recommendedName>
</protein>
<dbReference type="PANTHER" id="PTHR30033">
    <property type="entry name" value="FLAGELLAR HOOK-ASSOCIATED PROTEIN 1"/>
    <property type="match status" value="1"/>
</dbReference>
<dbReference type="EMBL" id="CP036266">
    <property type="protein sequence ID" value="QDT19103.1"/>
    <property type="molecule type" value="Genomic_DNA"/>
</dbReference>
<dbReference type="Pfam" id="PF22638">
    <property type="entry name" value="FlgK_D1"/>
    <property type="match status" value="1"/>
</dbReference>
<comment type="subcellular location">
    <subcellularLocation>
        <location evidence="1 7">Bacterial flagellum</location>
    </subcellularLocation>
    <subcellularLocation>
        <location evidence="2 7">Secreted</location>
    </subcellularLocation>
</comment>
<evidence type="ECO:0000313" key="11">
    <source>
        <dbReference type="Proteomes" id="UP000320421"/>
    </source>
</evidence>
<dbReference type="GO" id="GO:0009424">
    <property type="term" value="C:bacterial-type flagellum hook"/>
    <property type="evidence" value="ECO:0007669"/>
    <property type="project" value="UniProtKB-UniRule"/>
</dbReference>
<dbReference type="GO" id="GO:0005576">
    <property type="term" value="C:extracellular region"/>
    <property type="evidence" value="ECO:0007669"/>
    <property type="project" value="UniProtKB-SubCell"/>
</dbReference>
<dbReference type="GO" id="GO:0044780">
    <property type="term" value="P:bacterial-type flagellum assembly"/>
    <property type="evidence" value="ECO:0007669"/>
    <property type="project" value="InterPro"/>
</dbReference>
<keyword evidence="6 7" id="KW-0975">Bacterial flagellum</keyword>
<dbReference type="GO" id="GO:0005198">
    <property type="term" value="F:structural molecule activity"/>
    <property type="evidence" value="ECO:0007669"/>
    <property type="project" value="UniProtKB-UniRule"/>
</dbReference>
<dbReference type="SUPFAM" id="SSF64518">
    <property type="entry name" value="Phase 1 flagellin"/>
    <property type="match status" value="1"/>
</dbReference>
<gene>
    <name evidence="7" type="primary">flgK</name>
    <name evidence="10" type="ORF">HG66A1_08670</name>
</gene>
<dbReference type="InterPro" id="IPR002371">
    <property type="entry name" value="FlgK"/>
</dbReference>
<name>A0A517PI92_9PLAN</name>
<proteinExistence type="inferred from homology"/>
<dbReference type="PANTHER" id="PTHR30033:SF1">
    <property type="entry name" value="FLAGELLAR HOOK-ASSOCIATED PROTEIN 1"/>
    <property type="match status" value="1"/>
</dbReference>
<evidence type="ECO:0000256" key="5">
    <source>
        <dbReference type="ARBA" id="ARBA00022525"/>
    </source>
</evidence>
<dbReference type="PRINTS" id="PR01005">
    <property type="entry name" value="FLGHOOKAP1"/>
</dbReference>
<dbReference type="Pfam" id="PF06429">
    <property type="entry name" value="Flg_bbr_C"/>
    <property type="match status" value="1"/>
</dbReference>
<keyword evidence="10" id="KW-0966">Cell projection</keyword>
<evidence type="ECO:0000256" key="2">
    <source>
        <dbReference type="ARBA" id="ARBA00004613"/>
    </source>
</evidence>
<keyword evidence="10" id="KW-0282">Flagellum</keyword>
<keyword evidence="10" id="KW-0969">Cilium</keyword>